<feature type="compositionally biased region" description="Acidic residues" evidence="2">
    <location>
        <begin position="764"/>
        <end position="784"/>
    </location>
</feature>
<feature type="region of interest" description="Disordered" evidence="2">
    <location>
        <begin position="542"/>
        <end position="562"/>
    </location>
</feature>
<feature type="region of interest" description="Disordered" evidence="2">
    <location>
        <begin position="640"/>
        <end position="792"/>
    </location>
</feature>
<evidence type="ECO:0000313" key="3">
    <source>
        <dbReference type="EMBL" id="CDW82200.1"/>
    </source>
</evidence>
<feature type="compositionally biased region" description="Acidic residues" evidence="2">
    <location>
        <begin position="548"/>
        <end position="562"/>
    </location>
</feature>
<reference evidence="3 4" key="1">
    <citation type="submission" date="2014-06" db="EMBL/GenBank/DDBJ databases">
        <authorList>
            <person name="Swart Estienne"/>
        </authorList>
    </citation>
    <scope>NUCLEOTIDE SEQUENCE [LARGE SCALE GENOMIC DNA]</scope>
    <source>
        <strain evidence="3 4">130c</strain>
    </source>
</reference>
<feature type="coiled-coil region" evidence="1">
    <location>
        <begin position="269"/>
        <end position="324"/>
    </location>
</feature>
<feature type="region of interest" description="Disordered" evidence="2">
    <location>
        <begin position="168"/>
        <end position="200"/>
    </location>
</feature>
<feature type="region of interest" description="Disordered" evidence="2">
    <location>
        <begin position="115"/>
        <end position="140"/>
    </location>
</feature>
<sequence length="825" mass="95109">MNSEDLKTALTQKPFFVMFVDAQPNNNVSLLLFAQDQAYFEVETQNLNLRRNYLYLFDNLKNEVMKLDSTIGISLLERNEQEKLNSKLDRIHPFIPNAKIGEEDKATMQLQMFKSKDSGNSAQKKESSRVQVHFQENDDPNLIIAQNKQVNKEKKQLQLDQSKLNKSKNDDLILIDQPSSKSESIQEESSSRQSNDNEQYVQKLDRDHRYSINAKQKECSLQQMLDQPFCPPPMFYEKKAKPQPEKALILKQSAKLQKGNKSQQIQIVKEALNLQEERYLDQLDEKQKIIKHQQDMIARQHQLLQQQLEEQKQKTIEIEQKRQDKDYIQLNDIEKIRGLDPKDRLNVLEFLVKELIQLKALDVAGDSERSGKKRRRRHRRRRHSSSYDSEYDDEDDEVRSSQKKIKFQKEVSLNKNKNSNQKQKKSNLKSPASNSNRQKQIKVQDTEEDLVYKDEAGKLESISVDDNDQVVQSSRKEWEEELTSTQNLGVSVSMRNKNDTSLRVSQQKQYIEPTVKLNNFIAFDATKNTSVNRFTSIKETHQRKQSEITDEQNYDDNYDDDFESLSKSQAGLSVQLSVKKSLNKNTKNDDDSYSNEFESIGDSKTISNEATVICFMCKHQIPKSQALQHNKICTKVQIGGKGKKNSISKDDNPSIKHQRKYSPIREAEDEEAQSIKNSSKGSKKGGPGSSSGDNYSSYRYDESESVRGGKTSALVKKIGEERKSTDYMRESYMSSSMSTEKPGVALFSKQVTEYMKNSKKDKKDDEEEDDDSDEEDSDEEDDESASVGKIGSITQMYEKYKKMQDKLAKFNVGELEESATISKSN</sequence>
<evidence type="ECO:0000256" key="2">
    <source>
        <dbReference type="SAM" id="MobiDB-lite"/>
    </source>
</evidence>
<feature type="compositionally biased region" description="Basic and acidic residues" evidence="2">
    <location>
        <begin position="717"/>
        <end position="729"/>
    </location>
</feature>
<feature type="region of interest" description="Disordered" evidence="2">
    <location>
        <begin position="366"/>
        <end position="444"/>
    </location>
</feature>
<feature type="compositionally biased region" description="Basic residues" evidence="2">
    <location>
        <begin position="371"/>
        <end position="384"/>
    </location>
</feature>
<proteinExistence type="predicted"/>
<dbReference type="InParanoid" id="A0A078AIT1"/>
<dbReference type="AlphaFoldDB" id="A0A078AIT1"/>
<dbReference type="Proteomes" id="UP000039865">
    <property type="component" value="Unassembled WGS sequence"/>
</dbReference>
<keyword evidence="4" id="KW-1185">Reference proteome</keyword>
<dbReference type="OrthoDB" id="69809at2759"/>
<evidence type="ECO:0000313" key="4">
    <source>
        <dbReference type="Proteomes" id="UP000039865"/>
    </source>
</evidence>
<organism evidence="3 4">
    <name type="scientific">Stylonychia lemnae</name>
    <name type="common">Ciliate</name>
    <dbReference type="NCBI Taxonomy" id="5949"/>
    <lineage>
        <taxon>Eukaryota</taxon>
        <taxon>Sar</taxon>
        <taxon>Alveolata</taxon>
        <taxon>Ciliophora</taxon>
        <taxon>Intramacronucleata</taxon>
        <taxon>Spirotrichea</taxon>
        <taxon>Stichotrichia</taxon>
        <taxon>Sporadotrichida</taxon>
        <taxon>Oxytrichidae</taxon>
        <taxon>Stylonychinae</taxon>
        <taxon>Stylonychia</taxon>
    </lineage>
</organism>
<protein>
    <submittedName>
        <fullName evidence="3">Uncharacterized protein</fullName>
    </submittedName>
</protein>
<accession>A0A078AIT1</accession>
<evidence type="ECO:0000256" key="1">
    <source>
        <dbReference type="SAM" id="Coils"/>
    </source>
</evidence>
<keyword evidence="1" id="KW-0175">Coiled coil</keyword>
<feature type="compositionally biased region" description="Low complexity" evidence="2">
    <location>
        <begin position="177"/>
        <end position="194"/>
    </location>
</feature>
<feature type="compositionally biased region" description="Polar residues" evidence="2">
    <location>
        <begin position="431"/>
        <end position="441"/>
    </location>
</feature>
<name>A0A078AIT1_STYLE</name>
<gene>
    <name evidence="3" type="primary">Contig16522.g17587</name>
    <name evidence="3" type="ORF">STYLEM_11229</name>
</gene>
<dbReference type="EMBL" id="CCKQ01010660">
    <property type="protein sequence ID" value="CDW82200.1"/>
    <property type="molecule type" value="Genomic_DNA"/>
</dbReference>